<proteinExistence type="predicted"/>
<sequence length="61" mass="6734">MFDNTLINLFETAPLLTSLLAGILTFLSPCVLPLIPAYMSYISQISLEDIKDGKAKRVSVF</sequence>
<keyword evidence="1" id="KW-0472">Membrane</keyword>
<dbReference type="AlphaFoldDB" id="T1U843"/>
<evidence type="ECO:0000256" key="1">
    <source>
        <dbReference type="SAM" id="Phobius"/>
    </source>
</evidence>
<keyword evidence="1 2" id="KW-0812">Transmembrane</keyword>
<feature type="transmembrane region" description="Helical" evidence="1">
    <location>
        <begin position="12"/>
        <end position="35"/>
    </location>
</feature>
<dbReference type="PATRIC" id="fig|1352356.3.peg.285"/>
<organism evidence="2 3">
    <name type="scientific">Helicobacter pylori SouthAfrica20</name>
    <dbReference type="NCBI Taxonomy" id="1352356"/>
    <lineage>
        <taxon>Bacteria</taxon>
        <taxon>Pseudomonadati</taxon>
        <taxon>Campylobacterota</taxon>
        <taxon>Epsilonproteobacteria</taxon>
        <taxon>Campylobacterales</taxon>
        <taxon>Helicobacteraceae</taxon>
        <taxon>Helicobacter</taxon>
    </lineage>
</organism>
<keyword evidence="1" id="KW-1133">Transmembrane helix</keyword>
<dbReference type="KEGG" id="hpys:HPSA20_0295"/>
<dbReference type="EMBL" id="CP006691">
    <property type="protein sequence ID" value="AGT73536.1"/>
    <property type="molecule type" value="Genomic_DNA"/>
</dbReference>
<evidence type="ECO:0000313" key="3">
    <source>
        <dbReference type="Proteomes" id="UP000015920"/>
    </source>
</evidence>
<dbReference type="HOGENOM" id="CLU_2916254_0_0_7"/>
<protein>
    <submittedName>
        <fullName evidence="2">Cytochrome C biogenesis transmembrane region family protein</fullName>
    </submittedName>
</protein>
<reference evidence="2 3" key="1">
    <citation type="journal article" date="2013" name="Genome Announc.">
        <title>Genome Sequences of Three hpAfrica2 Strains of Helicobacter pylori.</title>
        <authorList>
            <person name="Duncan S.S."/>
            <person name="Bertoli M.T."/>
            <person name="Kersulyte D."/>
            <person name="Valk P.L."/>
            <person name="Tamma S."/>
            <person name="Segal I."/>
            <person name="McClain M.S."/>
            <person name="Cover T.L."/>
            <person name="Berg D.E."/>
        </authorList>
    </citation>
    <scope>NUCLEOTIDE SEQUENCE [LARGE SCALE GENOMIC DNA]</scope>
    <source>
        <strain evidence="2">SouthAfrica20</strain>
    </source>
</reference>
<name>T1U843_HELPX</name>
<accession>T1U843</accession>
<gene>
    <name evidence="2" type="ORF">HPSA20_0295</name>
</gene>
<evidence type="ECO:0000313" key="2">
    <source>
        <dbReference type="EMBL" id="AGT73536.1"/>
    </source>
</evidence>
<dbReference type="Proteomes" id="UP000015920">
    <property type="component" value="Chromosome"/>
</dbReference>